<dbReference type="SUPFAM" id="SSF54984">
    <property type="entry name" value="eEF-1beta-like"/>
    <property type="match status" value="1"/>
</dbReference>
<evidence type="ECO:0000313" key="7">
    <source>
        <dbReference type="EMBL" id="OIR11211.1"/>
    </source>
</evidence>
<dbReference type="EMBL" id="MIYV01000020">
    <property type="protein sequence ID" value="OIR11211.1"/>
    <property type="molecule type" value="Genomic_DNA"/>
</dbReference>
<protein>
    <recommendedName>
        <fullName evidence="3">Elongation factor 1-beta</fullName>
    </recommendedName>
</protein>
<dbReference type="PANTHER" id="PTHR39647:SF1">
    <property type="entry name" value="ELONGATION FACTOR 1-BETA"/>
    <property type="match status" value="1"/>
</dbReference>
<dbReference type="AlphaFoldDB" id="A0A1J5ST92"/>
<evidence type="ECO:0000256" key="5">
    <source>
        <dbReference type="ARBA" id="ARBA00022917"/>
    </source>
</evidence>
<keyword evidence="4" id="KW-0251">Elongation factor</keyword>
<dbReference type="GO" id="GO:0003746">
    <property type="term" value="F:translation elongation factor activity"/>
    <property type="evidence" value="ECO:0007669"/>
    <property type="project" value="UniProtKB-KW"/>
</dbReference>
<organism evidence="7 8">
    <name type="scientific">Marine Group III euryarchaeote CG-Epi6</name>
    <dbReference type="NCBI Taxonomy" id="1889000"/>
    <lineage>
        <taxon>Archaea</taxon>
        <taxon>Methanobacteriati</taxon>
        <taxon>Thermoplasmatota</taxon>
        <taxon>Thermoplasmata</taxon>
        <taxon>Candidatus Thermoprofundales</taxon>
    </lineage>
</organism>
<evidence type="ECO:0000313" key="8">
    <source>
        <dbReference type="Proteomes" id="UP000183403"/>
    </source>
</evidence>
<dbReference type="InterPro" id="IPR004542">
    <property type="entry name" value="Transl_elong_EF1B_B_arc"/>
</dbReference>
<comment type="caution">
    <text evidence="7">The sequence shown here is derived from an EMBL/GenBank/DDBJ whole genome shotgun (WGS) entry which is preliminary data.</text>
</comment>
<evidence type="ECO:0000259" key="6">
    <source>
        <dbReference type="SMART" id="SM00888"/>
    </source>
</evidence>
<reference evidence="7 8" key="1">
    <citation type="submission" date="2016-08" db="EMBL/GenBank/DDBJ databases">
        <title>New Insights into Marine Group III Euryarchaeota, from dark to light.</title>
        <authorList>
            <person name="Haro-Moreno J.M."/>
            <person name="Rodriguez-Valera F."/>
            <person name="Lopez-Garcia P."/>
            <person name="Moreira D."/>
            <person name="Martin-Cuadrado A.B."/>
        </authorList>
    </citation>
    <scope>NUCLEOTIDE SEQUENCE [LARGE SCALE GENOMIC DNA]</scope>
    <source>
        <strain evidence="7">CG-Epi6</strain>
    </source>
</reference>
<dbReference type="InterPro" id="IPR014717">
    <property type="entry name" value="Transl_elong_EF1B/ribsomal_bS6"/>
</dbReference>
<dbReference type="SMART" id="SM00888">
    <property type="entry name" value="EF1_GNE"/>
    <property type="match status" value="1"/>
</dbReference>
<dbReference type="InterPro" id="IPR036219">
    <property type="entry name" value="eEF-1beta-like_sf"/>
</dbReference>
<name>A0A1J5ST92_9ARCH</name>
<evidence type="ECO:0000256" key="3">
    <source>
        <dbReference type="ARBA" id="ARBA00017600"/>
    </source>
</evidence>
<keyword evidence="5" id="KW-0648">Protein biosynthesis</keyword>
<comment type="similarity">
    <text evidence="2">Belongs to the EF-1-beta/EF-1-delta family.</text>
</comment>
<gene>
    <name evidence="7" type="ORF">BEU03_00485</name>
</gene>
<feature type="domain" description="Translation elongation factor EF1B beta/delta subunit guanine nucleotide exchange" evidence="6">
    <location>
        <begin position="3"/>
        <end position="88"/>
    </location>
</feature>
<comment type="function">
    <text evidence="1">Promotes the exchange of GDP for GTP in EF-1-alpha/GDP, thus allowing the regeneration of EF-1-alpha/GTP that could then be used to form the ternary complex EF-1-alpha/GTP/AAtRNA.</text>
</comment>
<sequence length="88" mass="9485">MGEVALKYRLMPESPDSDIEAIVSEIPGVLPDDANFGAHEIKPFAFGLKAIMIAIIGIDRDGFATEVEDGLNSLKAVQTVILEEQSLI</sequence>
<proteinExistence type="inferred from homology"/>
<dbReference type="InterPro" id="IPR014038">
    <property type="entry name" value="EF1B_bsu/dsu_GNE"/>
</dbReference>
<dbReference type="Gene3D" id="3.30.70.60">
    <property type="match status" value="1"/>
</dbReference>
<evidence type="ECO:0000256" key="1">
    <source>
        <dbReference type="ARBA" id="ARBA00003815"/>
    </source>
</evidence>
<evidence type="ECO:0000256" key="4">
    <source>
        <dbReference type="ARBA" id="ARBA00022768"/>
    </source>
</evidence>
<dbReference type="PANTHER" id="PTHR39647">
    <property type="entry name" value="ELONGATION FACTOR 1-BETA"/>
    <property type="match status" value="1"/>
</dbReference>
<evidence type="ECO:0000256" key="2">
    <source>
        <dbReference type="ARBA" id="ARBA00007411"/>
    </source>
</evidence>
<dbReference type="Proteomes" id="UP000183403">
    <property type="component" value="Unassembled WGS sequence"/>
</dbReference>
<accession>A0A1J5ST92</accession>
<dbReference type="Pfam" id="PF00736">
    <property type="entry name" value="EF1_GNE"/>
    <property type="match status" value="1"/>
</dbReference>